<dbReference type="GO" id="GO:0030001">
    <property type="term" value="P:metal ion transport"/>
    <property type="evidence" value="ECO:0007669"/>
    <property type="project" value="TreeGrafter"/>
</dbReference>
<evidence type="ECO:0000313" key="2">
    <source>
        <dbReference type="WBParaSite" id="ACRNAN_scaffold8575.g30802.t1"/>
    </source>
</evidence>
<accession>A0A914ELH6</accession>
<organism evidence="1 2">
    <name type="scientific">Acrobeloides nanus</name>
    <dbReference type="NCBI Taxonomy" id="290746"/>
    <lineage>
        <taxon>Eukaryota</taxon>
        <taxon>Metazoa</taxon>
        <taxon>Ecdysozoa</taxon>
        <taxon>Nematoda</taxon>
        <taxon>Chromadorea</taxon>
        <taxon>Rhabditida</taxon>
        <taxon>Tylenchina</taxon>
        <taxon>Cephalobomorpha</taxon>
        <taxon>Cephaloboidea</taxon>
        <taxon>Cephalobidae</taxon>
        <taxon>Acrobeloides</taxon>
    </lineage>
</organism>
<name>A0A914ELH6_9BILA</name>
<protein>
    <submittedName>
        <fullName evidence="2">Uncharacterized protein</fullName>
    </submittedName>
</protein>
<dbReference type="PANTHER" id="PTHR13800">
    <property type="entry name" value="TRANSIENT RECEPTOR POTENTIAL CATION CHANNEL, SUBFAMILY M, MEMBER 6"/>
    <property type="match status" value="1"/>
</dbReference>
<dbReference type="WBParaSite" id="ACRNAN_scaffold8575.g30802.t1">
    <property type="protein sequence ID" value="ACRNAN_scaffold8575.g30802.t1"/>
    <property type="gene ID" value="ACRNAN_scaffold8575.g30802"/>
</dbReference>
<sequence>MFNCREKQATKILEDILAIIKEKDYEFLSISRLEELYKNDINNENALKFIIHEIAEVDDDYNYNLIDIGKVVEKLMGHDFTPFYNDNDFMKQYSNEIITKNTSSIDKSMHTVKFLVDNSKF</sequence>
<dbReference type="GO" id="GO:0005886">
    <property type="term" value="C:plasma membrane"/>
    <property type="evidence" value="ECO:0007669"/>
    <property type="project" value="TreeGrafter"/>
</dbReference>
<dbReference type="InterPro" id="IPR050927">
    <property type="entry name" value="TRPM"/>
</dbReference>
<dbReference type="Proteomes" id="UP000887540">
    <property type="component" value="Unplaced"/>
</dbReference>
<dbReference type="AlphaFoldDB" id="A0A914ELH6"/>
<dbReference type="GO" id="GO:0005261">
    <property type="term" value="F:monoatomic cation channel activity"/>
    <property type="evidence" value="ECO:0007669"/>
    <property type="project" value="TreeGrafter"/>
</dbReference>
<proteinExistence type="predicted"/>
<keyword evidence="1" id="KW-1185">Reference proteome</keyword>
<dbReference type="PANTHER" id="PTHR13800:SF1">
    <property type="entry name" value="TRANSIENT RECEPTOR POTENTIAL CATION CHANNEL TRPM"/>
    <property type="match status" value="1"/>
</dbReference>
<reference evidence="2" key="1">
    <citation type="submission" date="2022-11" db="UniProtKB">
        <authorList>
            <consortium name="WormBaseParasite"/>
        </authorList>
    </citation>
    <scope>IDENTIFICATION</scope>
</reference>
<evidence type="ECO:0000313" key="1">
    <source>
        <dbReference type="Proteomes" id="UP000887540"/>
    </source>
</evidence>